<evidence type="ECO:0000256" key="3">
    <source>
        <dbReference type="ARBA" id="ARBA00022786"/>
    </source>
</evidence>
<keyword evidence="9" id="KW-1185">Reference proteome</keyword>
<evidence type="ECO:0000313" key="9">
    <source>
        <dbReference type="Proteomes" id="UP000695000"/>
    </source>
</evidence>
<dbReference type="InterPro" id="IPR007472">
    <property type="entry name" value="N-end_Aminoacyl_Trfase_C"/>
</dbReference>
<evidence type="ECO:0000259" key="8">
    <source>
        <dbReference type="Pfam" id="PF04377"/>
    </source>
</evidence>
<dbReference type="Pfam" id="PF04377">
    <property type="entry name" value="ATE_C"/>
    <property type="match status" value="1"/>
</dbReference>
<dbReference type="InterPro" id="IPR016181">
    <property type="entry name" value="Acyl_CoA_acyltransferase"/>
</dbReference>
<comment type="catalytic activity">
    <reaction evidence="5">
        <text>an N-terminal L-alpha-aminoacyl-[protein] + L-arginyl-tRNA(Arg) = an N-terminal L-arginyl-L-aminoacyl-[protein] + tRNA(Arg) + H(+)</text>
        <dbReference type="Rhea" id="RHEA:10208"/>
        <dbReference type="Rhea" id="RHEA-COMP:9658"/>
        <dbReference type="Rhea" id="RHEA-COMP:9673"/>
        <dbReference type="Rhea" id="RHEA-COMP:10636"/>
        <dbReference type="Rhea" id="RHEA-COMP:10638"/>
        <dbReference type="ChEBI" id="CHEBI:15378"/>
        <dbReference type="ChEBI" id="CHEBI:78442"/>
        <dbReference type="ChEBI" id="CHEBI:78513"/>
        <dbReference type="ChEBI" id="CHEBI:78597"/>
        <dbReference type="ChEBI" id="CHEBI:83562"/>
        <dbReference type="EC" id="2.3.2.8"/>
    </reaction>
</comment>
<reference evidence="10" key="1">
    <citation type="submission" date="2025-08" db="UniProtKB">
        <authorList>
            <consortium name="RefSeq"/>
        </authorList>
    </citation>
    <scope>IDENTIFICATION</scope>
    <source>
        <tissue evidence="10">Whole Larva</tissue>
    </source>
</reference>
<evidence type="ECO:0000313" key="10">
    <source>
        <dbReference type="RefSeq" id="XP_017779303.1"/>
    </source>
</evidence>
<dbReference type="GO" id="GO:0016740">
    <property type="term" value="F:transferase activity"/>
    <property type="evidence" value="ECO:0007669"/>
    <property type="project" value="UniProtKB-KW"/>
</dbReference>
<sequence>MMEIRKASIAHWFFDNSPSKCGYCKSSNCSHSNGMWAEQLTVDDYQTLIDRGWRRSGKYCYKPIMDLTCCPLYTIRCNAVNFKPTKSQKKVVKKFNKYLKDGELPSSGPEDENARDTDVIGEHVPSMHLDANSKLVMCESKQEAERKPVEEEQRTSKEVKPPITMESTRVVKKVVKKGMGADPNKPPCKKAKLLRLERRKNKDGTTTVIRGQKKGEKSLEDLFAAEPQGKLKVVLVCSGDADEEWERTKSAEYEVYKKYQKIVHDDDVNMKGFIRFLVSSPLKTRQAEEEEDSNIKYGSFHQQYWLEDKLVAVGVIDILPKCVSSVYFFYDPAYRNLTLGTYGSLRELHYTRDLYKLRPSIEHYYMGYYNHSCPKMRYKGKLSCSDLLCPETYTWHRIEQCLPSLDAQKYCRFAGSDVVDENACTEEDIKQFKIFYNYRIYYFGNISYNKRMTECFTQIGSLCGKKCIDSLLIVDPQR</sequence>
<dbReference type="RefSeq" id="XP_017779303.1">
    <property type="nucleotide sequence ID" value="XM_017923814.1"/>
</dbReference>
<protein>
    <recommendedName>
        <fullName evidence="5">Arginyl-tRNA--protein transferase 1</fullName>
        <shortName evidence="5">Arginyltransferase 1</shortName>
        <shortName evidence="5">R-transferase 1</shortName>
        <ecNumber evidence="5">2.3.2.8</ecNumber>
    </recommendedName>
    <alternativeName>
        <fullName evidence="5">Arginine-tRNA--protein transferase 1</fullName>
    </alternativeName>
</protein>
<evidence type="ECO:0000259" key="7">
    <source>
        <dbReference type="Pfam" id="PF04376"/>
    </source>
</evidence>
<comment type="function">
    <text evidence="5">Involved in the post-translational conjugation of arginine to the N-terminal aspartate or glutamate of a protein. This arginylation is required for degradation of the protein via the ubiquitin pathway.</text>
</comment>
<dbReference type="PANTHER" id="PTHR21367:SF1">
    <property type="entry name" value="ARGINYL-TRNA--PROTEIN TRANSFERASE 1"/>
    <property type="match status" value="1"/>
</dbReference>
<evidence type="ECO:0000256" key="1">
    <source>
        <dbReference type="ARBA" id="ARBA00009991"/>
    </source>
</evidence>
<comment type="similarity">
    <text evidence="1 5">Belongs to the R-transferase family.</text>
</comment>
<accession>A0ABM1MXK3</accession>
<evidence type="ECO:0000256" key="6">
    <source>
        <dbReference type="SAM" id="MobiDB-lite"/>
    </source>
</evidence>
<dbReference type="PIRSF" id="PIRSF037207">
    <property type="entry name" value="ATE1_euk"/>
    <property type="match status" value="1"/>
</dbReference>
<dbReference type="SUPFAM" id="SSF55729">
    <property type="entry name" value="Acyl-CoA N-acyltransferases (Nat)"/>
    <property type="match status" value="1"/>
</dbReference>
<keyword evidence="3 5" id="KW-0833">Ubl conjugation pathway</keyword>
<evidence type="ECO:0000256" key="4">
    <source>
        <dbReference type="ARBA" id="ARBA00023315"/>
    </source>
</evidence>
<feature type="region of interest" description="Disordered" evidence="6">
    <location>
        <begin position="140"/>
        <end position="160"/>
    </location>
</feature>
<proteinExistence type="inferred from homology"/>
<dbReference type="Pfam" id="PF04376">
    <property type="entry name" value="ATE_N"/>
    <property type="match status" value="1"/>
</dbReference>
<keyword evidence="4 5" id="KW-0012">Acyltransferase</keyword>
<dbReference type="InterPro" id="IPR007471">
    <property type="entry name" value="N-end_Aminoacyl_Trfase_N"/>
</dbReference>
<dbReference type="PANTHER" id="PTHR21367">
    <property type="entry name" value="ARGININE-TRNA-PROTEIN TRANSFERASE 1"/>
    <property type="match status" value="1"/>
</dbReference>
<dbReference type="InterPro" id="IPR030700">
    <property type="entry name" value="N-end_Aminoacyl_Trfase"/>
</dbReference>
<keyword evidence="2 5" id="KW-0808">Transferase</keyword>
<dbReference type="Proteomes" id="UP000695000">
    <property type="component" value="Unplaced"/>
</dbReference>
<gene>
    <name evidence="10" type="primary">LOC108564715</name>
</gene>
<evidence type="ECO:0000256" key="2">
    <source>
        <dbReference type="ARBA" id="ARBA00022679"/>
    </source>
</evidence>
<dbReference type="InterPro" id="IPR017137">
    <property type="entry name" value="Arg-tRNA-P_Trfase_1_euk"/>
</dbReference>
<dbReference type="GeneID" id="108564715"/>
<organism evidence="9 10">
    <name type="scientific">Nicrophorus vespilloides</name>
    <name type="common">Boreal carrion beetle</name>
    <dbReference type="NCBI Taxonomy" id="110193"/>
    <lineage>
        <taxon>Eukaryota</taxon>
        <taxon>Metazoa</taxon>
        <taxon>Ecdysozoa</taxon>
        <taxon>Arthropoda</taxon>
        <taxon>Hexapoda</taxon>
        <taxon>Insecta</taxon>
        <taxon>Pterygota</taxon>
        <taxon>Neoptera</taxon>
        <taxon>Endopterygota</taxon>
        <taxon>Coleoptera</taxon>
        <taxon>Polyphaga</taxon>
        <taxon>Staphyliniformia</taxon>
        <taxon>Silphidae</taxon>
        <taxon>Nicrophorinae</taxon>
        <taxon>Nicrophorus</taxon>
    </lineage>
</organism>
<feature type="domain" description="N-end rule aminoacyl transferase C-terminal" evidence="8">
    <location>
        <begin position="252"/>
        <end position="389"/>
    </location>
</feature>
<dbReference type="EC" id="2.3.2.8" evidence="5"/>
<feature type="domain" description="N-end aminoacyl transferase N-terminal" evidence="7">
    <location>
        <begin position="19"/>
        <end position="90"/>
    </location>
</feature>
<evidence type="ECO:0000256" key="5">
    <source>
        <dbReference type="PIRNR" id="PIRNR037207"/>
    </source>
</evidence>
<name>A0ABM1MXK3_NICVS</name>